<proteinExistence type="predicted"/>
<keyword evidence="3" id="KW-1185">Reference proteome</keyword>
<evidence type="ECO:0000313" key="3">
    <source>
        <dbReference type="Proteomes" id="UP001497516"/>
    </source>
</evidence>
<accession>A0AAV2FW75</accession>
<reference evidence="2 3" key="1">
    <citation type="submission" date="2024-04" db="EMBL/GenBank/DDBJ databases">
        <authorList>
            <person name="Fracassetti M."/>
        </authorList>
    </citation>
    <scope>NUCLEOTIDE SEQUENCE [LARGE SCALE GENOMIC DNA]</scope>
</reference>
<name>A0AAV2FW75_9ROSI</name>
<dbReference type="Proteomes" id="UP001497516">
    <property type="component" value="Chromosome 7"/>
</dbReference>
<evidence type="ECO:0000256" key="1">
    <source>
        <dbReference type="SAM" id="MobiDB-lite"/>
    </source>
</evidence>
<feature type="region of interest" description="Disordered" evidence="1">
    <location>
        <begin position="31"/>
        <end position="86"/>
    </location>
</feature>
<gene>
    <name evidence="2" type="ORF">LTRI10_LOCUS42259</name>
</gene>
<protein>
    <submittedName>
        <fullName evidence="2">Uncharacterized protein</fullName>
    </submittedName>
</protein>
<feature type="compositionally biased region" description="Basic and acidic residues" evidence="1">
    <location>
        <begin position="66"/>
        <end position="86"/>
    </location>
</feature>
<dbReference type="EMBL" id="OZ034820">
    <property type="protein sequence ID" value="CAL1402247.1"/>
    <property type="molecule type" value="Genomic_DNA"/>
</dbReference>
<evidence type="ECO:0000313" key="2">
    <source>
        <dbReference type="EMBL" id="CAL1402247.1"/>
    </source>
</evidence>
<organism evidence="2 3">
    <name type="scientific">Linum trigynum</name>
    <dbReference type="NCBI Taxonomy" id="586398"/>
    <lineage>
        <taxon>Eukaryota</taxon>
        <taxon>Viridiplantae</taxon>
        <taxon>Streptophyta</taxon>
        <taxon>Embryophyta</taxon>
        <taxon>Tracheophyta</taxon>
        <taxon>Spermatophyta</taxon>
        <taxon>Magnoliopsida</taxon>
        <taxon>eudicotyledons</taxon>
        <taxon>Gunneridae</taxon>
        <taxon>Pentapetalae</taxon>
        <taxon>rosids</taxon>
        <taxon>fabids</taxon>
        <taxon>Malpighiales</taxon>
        <taxon>Linaceae</taxon>
        <taxon>Linum</taxon>
    </lineage>
</organism>
<dbReference type="AlphaFoldDB" id="A0AAV2FW75"/>
<sequence>MSGELLESVNEPLQLEPPMRLRADGFPQFDFQLPSMVGSRGRSSHSFGTRDHHTSPLEPLDEIDDESKQYESDAIEDRSTRQFDQR</sequence>